<sequence length="133" mass="15086">MTSESSLRIHQEAKVRIMEMLHFVNSARLLFPLMALNRVDAAVGGLNPDVNILTDERLAAILLVLRDGKKSRISCGELPFSRCQPAQSQAFSPVDFDENEDMDQQDGRRLFTEADLSKLMQHLRWSVQRFGTP</sequence>
<dbReference type="AlphaFoldDB" id="A0A8X6UR69"/>
<keyword evidence="2" id="KW-1185">Reference proteome</keyword>
<name>A0A8X6UR69_NEPPI</name>
<dbReference type="EMBL" id="BMAW01130309">
    <property type="protein sequence ID" value="GFU34534.1"/>
    <property type="molecule type" value="Genomic_DNA"/>
</dbReference>
<gene>
    <name evidence="1" type="ORF">NPIL_261511</name>
</gene>
<organism evidence="1 2">
    <name type="scientific">Nephila pilipes</name>
    <name type="common">Giant wood spider</name>
    <name type="synonym">Nephila maculata</name>
    <dbReference type="NCBI Taxonomy" id="299642"/>
    <lineage>
        <taxon>Eukaryota</taxon>
        <taxon>Metazoa</taxon>
        <taxon>Ecdysozoa</taxon>
        <taxon>Arthropoda</taxon>
        <taxon>Chelicerata</taxon>
        <taxon>Arachnida</taxon>
        <taxon>Araneae</taxon>
        <taxon>Araneomorphae</taxon>
        <taxon>Entelegynae</taxon>
        <taxon>Araneoidea</taxon>
        <taxon>Nephilidae</taxon>
        <taxon>Nephila</taxon>
    </lineage>
</organism>
<accession>A0A8X6UR69</accession>
<proteinExistence type="predicted"/>
<evidence type="ECO:0000313" key="1">
    <source>
        <dbReference type="EMBL" id="GFU34534.1"/>
    </source>
</evidence>
<protein>
    <submittedName>
        <fullName evidence="1">Uncharacterized protein</fullName>
    </submittedName>
</protein>
<evidence type="ECO:0000313" key="2">
    <source>
        <dbReference type="Proteomes" id="UP000887013"/>
    </source>
</evidence>
<comment type="caution">
    <text evidence="1">The sequence shown here is derived from an EMBL/GenBank/DDBJ whole genome shotgun (WGS) entry which is preliminary data.</text>
</comment>
<reference evidence="1" key="1">
    <citation type="submission" date="2020-08" db="EMBL/GenBank/DDBJ databases">
        <title>Multicomponent nature underlies the extraordinary mechanical properties of spider dragline silk.</title>
        <authorList>
            <person name="Kono N."/>
            <person name="Nakamura H."/>
            <person name="Mori M."/>
            <person name="Yoshida Y."/>
            <person name="Ohtoshi R."/>
            <person name="Malay A.D."/>
            <person name="Moran D.A.P."/>
            <person name="Tomita M."/>
            <person name="Numata K."/>
            <person name="Arakawa K."/>
        </authorList>
    </citation>
    <scope>NUCLEOTIDE SEQUENCE</scope>
</reference>
<dbReference type="Proteomes" id="UP000887013">
    <property type="component" value="Unassembled WGS sequence"/>
</dbReference>